<evidence type="ECO:0000256" key="5">
    <source>
        <dbReference type="ARBA" id="ARBA00022801"/>
    </source>
</evidence>
<dbReference type="eggNOG" id="KOG2980">
    <property type="taxonomic scope" value="Eukaryota"/>
</dbReference>
<feature type="transmembrane region" description="Helical" evidence="9">
    <location>
        <begin position="287"/>
        <end position="306"/>
    </location>
</feature>
<sequence>MQRLLSLKLASNLPKNLPNSSTTSSLFHFQPHKTLCLTKPPQTQTQSYFFSSFPAHPIRHLPHSWRFQHTLTQKIHGVLSNPLLKRHFFFGFPNTLMRVSSKSLSSEFKPAGFFRAQIRQHIFKFNPNESSPWRSWFRRVSEGEVVLGLIIANVAMFMLWRIADNSFMVKNFTISLDNFTSGRLHTLITCAFSHIDAGHVTSNMLGLYVFGKRIERIFGPEFFFKLYLAGAVGGSVFFLVHKAYLAASSKGGQPMKMDPSKIQGLGSSGAVTAIMLLDIFLFPKSTIYLELIIPVPAMLVGICIIAKDLMRIIRGDQRISGSAHLGGAAVAAIAWARIWRGRF</sequence>
<evidence type="ECO:0000256" key="3">
    <source>
        <dbReference type="ARBA" id="ARBA00022670"/>
    </source>
</evidence>
<evidence type="ECO:0000313" key="11">
    <source>
        <dbReference type="EMBL" id="ONI08901.1"/>
    </source>
</evidence>
<keyword evidence="3" id="KW-0645">Protease</keyword>
<keyword evidence="4 9" id="KW-0812">Transmembrane</keyword>
<reference evidence="11 12" key="1">
    <citation type="journal article" date="2013" name="Nat. Genet.">
        <title>The high-quality draft genome of peach (Prunus persica) identifies unique patterns of genetic diversity, domestication and genome evolution.</title>
        <authorList>
            <consortium name="International Peach Genome Initiative"/>
            <person name="Verde I."/>
            <person name="Abbott A.G."/>
            <person name="Scalabrin S."/>
            <person name="Jung S."/>
            <person name="Shu S."/>
            <person name="Marroni F."/>
            <person name="Zhebentyayeva T."/>
            <person name="Dettori M.T."/>
            <person name="Grimwood J."/>
            <person name="Cattonaro F."/>
            <person name="Zuccolo A."/>
            <person name="Rossini L."/>
            <person name="Jenkins J."/>
            <person name="Vendramin E."/>
            <person name="Meisel L.A."/>
            <person name="Decroocq V."/>
            <person name="Sosinski B."/>
            <person name="Prochnik S."/>
            <person name="Mitros T."/>
            <person name="Policriti A."/>
            <person name="Cipriani G."/>
            <person name="Dondini L."/>
            <person name="Ficklin S."/>
            <person name="Goodstein D.M."/>
            <person name="Xuan P."/>
            <person name="Del Fabbro C."/>
            <person name="Aramini V."/>
            <person name="Copetti D."/>
            <person name="Gonzalez S."/>
            <person name="Horner D.S."/>
            <person name="Falchi R."/>
            <person name="Lucas S."/>
            <person name="Mica E."/>
            <person name="Maldonado J."/>
            <person name="Lazzari B."/>
            <person name="Bielenberg D."/>
            <person name="Pirona R."/>
            <person name="Miculan M."/>
            <person name="Barakat A."/>
            <person name="Testolin R."/>
            <person name="Stella A."/>
            <person name="Tartarini S."/>
            <person name="Tonutti P."/>
            <person name="Arus P."/>
            <person name="Orellana A."/>
            <person name="Wells C."/>
            <person name="Main D."/>
            <person name="Vizzotto G."/>
            <person name="Silva H."/>
            <person name="Salamini F."/>
            <person name="Schmutz J."/>
            <person name="Morgante M."/>
            <person name="Rokhsar D.S."/>
        </authorList>
    </citation>
    <scope>NUCLEOTIDE SEQUENCE [LARGE SCALE GENOMIC DNA]</scope>
    <source>
        <strain evidence="12">cv. Nemared</strain>
    </source>
</reference>
<keyword evidence="12" id="KW-1185">Reference proteome</keyword>
<dbReference type="GO" id="GO:0016020">
    <property type="term" value="C:membrane"/>
    <property type="evidence" value="ECO:0007669"/>
    <property type="project" value="UniProtKB-SubCell"/>
</dbReference>
<dbReference type="Gramene" id="ONI08901">
    <property type="protein sequence ID" value="ONI08901"/>
    <property type="gene ID" value="PRUPE_5G207200"/>
</dbReference>
<dbReference type="InterPro" id="IPR022764">
    <property type="entry name" value="Peptidase_S54_rhomboid_dom"/>
</dbReference>
<dbReference type="EMBL" id="CM007655">
    <property type="protein sequence ID" value="ONI08901.1"/>
    <property type="molecule type" value="Genomic_DNA"/>
</dbReference>
<dbReference type="GO" id="GO:0006508">
    <property type="term" value="P:proteolysis"/>
    <property type="evidence" value="ECO:0007669"/>
    <property type="project" value="UniProtKB-KW"/>
</dbReference>
<evidence type="ECO:0000256" key="9">
    <source>
        <dbReference type="SAM" id="Phobius"/>
    </source>
</evidence>
<dbReference type="OrthoDB" id="418595at2759"/>
<keyword evidence="6" id="KW-0809">Transit peptide</keyword>
<evidence type="ECO:0000256" key="7">
    <source>
        <dbReference type="ARBA" id="ARBA00022989"/>
    </source>
</evidence>
<feature type="transmembrane region" description="Helical" evidence="9">
    <location>
        <begin position="318"/>
        <end position="338"/>
    </location>
</feature>
<evidence type="ECO:0000256" key="2">
    <source>
        <dbReference type="ARBA" id="ARBA00009045"/>
    </source>
</evidence>
<feature type="transmembrane region" description="Helical" evidence="9">
    <location>
        <begin position="222"/>
        <end position="241"/>
    </location>
</feature>
<dbReference type="Proteomes" id="UP000006882">
    <property type="component" value="Chromosome G5"/>
</dbReference>
<comment type="subcellular location">
    <subcellularLocation>
        <location evidence="1">Membrane</location>
        <topology evidence="1">Multi-pass membrane protein</topology>
    </subcellularLocation>
</comment>
<evidence type="ECO:0000259" key="10">
    <source>
        <dbReference type="Pfam" id="PF01694"/>
    </source>
</evidence>
<organism evidence="11 12">
    <name type="scientific">Prunus persica</name>
    <name type="common">Peach</name>
    <name type="synonym">Amygdalus persica</name>
    <dbReference type="NCBI Taxonomy" id="3760"/>
    <lineage>
        <taxon>Eukaryota</taxon>
        <taxon>Viridiplantae</taxon>
        <taxon>Streptophyta</taxon>
        <taxon>Embryophyta</taxon>
        <taxon>Tracheophyta</taxon>
        <taxon>Spermatophyta</taxon>
        <taxon>Magnoliopsida</taxon>
        <taxon>eudicotyledons</taxon>
        <taxon>Gunneridae</taxon>
        <taxon>Pentapetalae</taxon>
        <taxon>rosids</taxon>
        <taxon>fabids</taxon>
        <taxon>Rosales</taxon>
        <taxon>Rosaceae</taxon>
        <taxon>Amygdaloideae</taxon>
        <taxon>Amygdaleae</taxon>
        <taxon>Prunus</taxon>
    </lineage>
</organism>
<dbReference type="Gene3D" id="1.20.1540.10">
    <property type="entry name" value="Rhomboid-like"/>
    <property type="match status" value="1"/>
</dbReference>
<protein>
    <recommendedName>
        <fullName evidence="10">Peptidase S54 rhomboid domain-containing protein</fullName>
    </recommendedName>
</protein>
<feature type="transmembrane region" description="Helical" evidence="9">
    <location>
        <begin position="145"/>
        <end position="163"/>
    </location>
</feature>
<accession>A0A251PBF9</accession>
<dbReference type="PANTHER" id="PTHR43731:SF14">
    <property type="entry name" value="PRESENILIN-ASSOCIATED RHOMBOID-LIKE PROTEIN, MITOCHONDRIAL"/>
    <property type="match status" value="1"/>
</dbReference>
<dbReference type="AlphaFoldDB" id="A0A251PBF9"/>
<dbReference type="PANTHER" id="PTHR43731">
    <property type="entry name" value="RHOMBOID PROTEASE"/>
    <property type="match status" value="1"/>
</dbReference>
<dbReference type="STRING" id="3760.A0A251PBF9"/>
<dbReference type="GO" id="GO:0004252">
    <property type="term" value="F:serine-type endopeptidase activity"/>
    <property type="evidence" value="ECO:0000318"/>
    <property type="project" value="GO_Central"/>
</dbReference>
<feature type="transmembrane region" description="Helical" evidence="9">
    <location>
        <begin position="262"/>
        <end position="281"/>
    </location>
</feature>
<evidence type="ECO:0000256" key="4">
    <source>
        <dbReference type="ARBA" id="ARBA00022692"/>
    </source>
</evidence>
<name>A0A251PBF9_PRUPE</name>
<evidence type="ECO:0000256" key="8">
    <source>
        <dbReference type="ARBA" id="ARBA00023136"/>
    </source>
</evidence>
<keyword evidence="8 9" id="KW-0472">Membrane</keyword>
<evidence type="ECO:0000256" key="6">
    <source>
        <dbReference type="ARBA" id="ARBA00022946"/>
    </source>
</evidence>
<keyword evidence="7 9" id="KW-1133">Transmembrane helix</keyword>
<evidence type="ECO:0000256" key="1">
    <source>
        <dbReference type="ARBA" id="ARBA00004141"/>
    </source>
</evidence>
<gene>
    <name evidence="11" type="ORF">PRUPE_5G207200</name>
</gene>
<dbReference type="InterPro" id="IPR035952">
    <property type="entry name" value="Rhomboid-like_sf"/>
</dbReference>
<evidence type="ECO:0000313" key="12">
    <source>
        <dbReference type="Proteomes" id="UP000006882"/>
    </source>
</evidence>
<dbReference type="Pfam" id="PF01694">
    <property type="entry name" value="Rhomboid"/>
    <property type="match status" value="1"/>
</dbReference>
<comment type="similarity">
    <text evidence="2">Belongs to the peptidase S54 family.</text>
</comment>
<dbReference type="SMR" id="A0A251PBF9"/>
<dbReference type="InterPro" id="IPR050925">
    <property type="entry name" value="Rhomboid_protease_S54"/>
</dbReference>
<feature type="domain" description="Peptidase S54 rhomboid" evidence="10">
    <location>
        <begin position="182"/>
        <end position="334"/>
    </location>
</feature>
<dbReference type="FunFam" id="1.20.1540.10:FF:000018">
    <property type="entry name" value="RHOMBOID-like protein 12, mitochondrial"/>
    <property type="match status" value="1"/>
</dbReference>
<proteinExistence type="inferred from homology"/>
<keyword evidence="5" id="KW-0378">Hydrolase</keyword>
<dbReference type="SUPFAM" id="SSF144091">
    <property type="entry name" value="Rhomboid-like"/>
    <property type="match status" value="1"/>
</dbReference>